<name>A0AAV4Y0T0_CAEEX</name>
<gene>
    <name evidence="1" type="ORF">CEXT_534511</name>
</gene>
<proteinExistence type="predicted"/>
<dbReference type="EMBL" id="BPLR01001100">
    <property type="protein sequence ID" value="GIY99944.1"/>
    <property type="molecule type" value="Genomic_DNA"/>
</dbReference>
<dbReference type="Proteomes" id="UP001054945">
    <property type="component" value="Unassembled WGS sequence"/>
</dbReference>
<comment type="caution">
    <text evidence="1">The sequence shown here is derived from an EMBL/GenBank/DDBJ whole genome shotgun (WGS) entry which is preliminary data.</text>
</comment>
<reference evidence="1 2" key="1">
    <citation type="submission" date="2021-06" db="EMBL/GenBank/DDBJ databases">
        <title>Caerostris extrusa draft genome.</title>
        <authorList>
            <person name="Kono N."/>
            <person name="Arakawa K."/>
        </authorList>
    </citation>
    <scope>NUCLEOTIDE SEQUENCE [LARGE SCALE GENOMIC DNA]</scope>
</reference>
<dbReference type="AlphaFoldDB" id="A0AAV4Y0T0"/>
<evidence type="ECO:0000313" key="1">
    <source>
        <dbReference type="EMBL" id="GIY99944.1"/>
    </source>
</evidence>
<keyword evidence="2" id="KW-1185">Reference proteome</keyword>
<evidence type="ECO:0000313" key="2">
    <source>
        <dbReference type="Proteomes" id="UP001054945"/>
    </source>
</evidence>
<accession>A0AAV4Y0T0</accession>
<organism evidence="1 2">
    <name type="scientific">Caerostris extrusa</name>
    <name type="common">Bark spider</name>
    <name type="synonym">Caerostris bankana</name>
    <dbReference type="NCBI Taxonomy" id="172846"/>
    <lineage>
        <taxon>Eukaryota</taxon>
        <taxon>Metazoa</taxon>
        <taxon>Ecdysozoa</taxon>
        <taxon>Arthropoda</taxon>
        <taxon>Chelicerata</taxon>
        <taxon>Arachnida</taxon>
        <taxon>Araneae</taxon>
        <taxon>Araneomorphae</taxon>
        <taxon>Entelegynae</taxon>
        <taxon>Araneoidea</taxon>
        <taxon>Araneidae</taxon>
        <taxon>Caerostris</taxon>
    </lineage>
</organism>
<protein>
    <submittedName>
        <fullName evidence="1">Uncharacterized protein</fullName>
    </submittedName>
</protein>
<sequence length="160" mass="17894">MAQTLQSKIPNNNFVMQHVGVHGELNLLNELGYLSRETAEEEKKKNGKPSPSTVWEMTRQRNGNRNGELAYLGESGGKQAIFDTVFVLRDRKVTSRLTPLRLRGKPIRPQLCVGSPGQKVGLADRKLIFTVFELLRFGDDVTGHVSVSEGRETVMRACRS</sequence>